<dbReference type="AlphaFoldDB" id="A0A1M7LIV5"/>
<gene>
    <name evidence="2" type="ORF">SAMN05660826_01936</name>
</gene>
<accession>A0A1M7LIV5</accession>
<reference evidence="3" key="1">
    <citation type="submission" date="2016-11" db="EMBL/GenBank/DDBJ databases">
        <authorList>
            <person name="Varghese N."/>
            <person name="Submissions S."/>
        </authorList>
    </citation>
    <scope>NUCLEOTIDE SEQUENCE [LARGE SCALE GENOMIC DNA]</scope>
    <source>
        <strain evidence="3">DSM 18802</strain>
    </source>
</reference>
<dbReference type="EMBL" id="FRCR01000012">
    <property type="protein sequence ID" value="SHM77964.1"/>
    <property type="molecule type" value="Genomic_DNA"/>
</dbReference>
<dbReference type="Gene3D" id="3.30.160.250">
    <property type="match status" value="1"/>
</dbReference>
<proteinExistence type="predicted"/>
<name>A0A1M7LIV5_9FIRM</name>
<dbReference type="InterPro" id="IPR031807">
    <property type="entry name" value="HicB-like"/>
</dbReference>
<dbReference type="RefSeq" id="WP_073257934.1">
    <property type="nucleotide sequence ID" value="NZ_FRCR01000012.1"/>
</dbReference>
<evidence type="ECO:0000313" key="3">
    <source>
        <dbReference type="Proteomes" id="UP000184375"/>
    </source>
</evidence>
<sequence length="71" mass="7823">MKKVFTVLLYPQKEGGFTAICPDLDGCISEGDTLQEALENIKEAIELCLEEKNGMESKSDELPLVTYVQVG</sequence>
<keyword evidence="3" id="KW-1185">Reference proteome</keyword>
<dbReference type="InterPro" id="IPR035069">
    <property type="entry name" value="TTHA1013/TTHA0281-like"/>
</dbReference>
<feature type="domain" description="HicB-like antitoxin of toxin-antitoxin system" evidence="1">
    <location>
        <begin position="6"/>
        <end position="52"/>
    </location>
</feature>
<dbReference type="Pfam" id="PF15919">
    <property type="entry name" value="HicB_lk_antitox"/>
    <property type="match status" value="1"/>
</dbReference>
<organism evidence="2 3">
    <name type="scientific">Caldanaerovirga acetigignens</name>
    <dbReference type="NCBI Taxonomy" id="447595"/>
    <lineage>
        <taxon>Bacteria</taxon>
        <taxon>Bacillati</taxon>
        <taxon>Bacillota</taxon>
        <taxon>Clostridia</taxon>
        <taxon>Thermosediminibacterales</taxon>
        <taxon>Thermosediminibacteraceae</taxon>
        <taxon>Caldanaerovirga</taxon>
    </lineage>
</organism>
<evidence type="ECO:0000259" key="1">
    <source>
        <dbReference type="Pfam" id="PF15919"/>
    </source>
</evidence>
<dbReference type="OrthoDB" id="5419659at2"/>
<dbReference type="SUPFAM" id="SSF143100">
    <property type="entry name" value="TTHA1013/TTHA0281-like"/>
    <property type="match status" value="1"/>
</dbReference>
<protein>
    <submittedName>
        <fullName evidence="2">HicB_like antitoxin of toxin-antitoxin system</fullName>
    </submittedName>
</protein>
<dbReference type="PANTHER" id="PTHR34504">
    <property type="entry name" value="ANTITOXIN HICB"/>
    <property type="match status" value="1"/>
</dbReference>
<dbReference type="Proteomes" id="UP000184375">
    <property type="component" value="Unassembled WGS sequence"/>
</dbReference>
<evidence type="ECO:0000313" key="2">
    <source>
        <dbReference type="EMBL" id="SHM77964.1"/>
    </source>
</evidence>
<dbReference type="STRING" id="447595.SAMN05660826_01936"/>
<dbReference type="InterPro" id="IPR051404">
    <property type="entry name" value="TA_system_antitoxin"/>
</dbReference>
<dbReference type="PANTHER" id="PTHR34504:SF4">
    <property type="entry name" value="ANTITOXIN HICB"/>
    <property type="match status" value="1"/>
</dbReference>